<reference evidence="2 3" key="1">
    <citation type="submission" date="2013-10" db="EMBL/GenBank/DDBJ databases">
        <title>The Genome Sequence of Acinetobacter nectaris CIP 110549.</title>
        <authorList>
            <consortium name="The Broad Institute Genomics Platform"/>
            <consortium name="The Broad Institute Genome Sequencing Center for Infectious Disease"/>
            <person name="Cerqueira G."/>
            <person name="Feldgarden M."/>
            <person name="Courvalin P."/>
            <person name="Grillot-Courvalin C."/>
            <person name="Clermont D."/>
            <person name="Rocha E."/>
            <person name="Yoon E.-J."/>
            <person name="Nemec A."/>
            <person name="Young S.K."/>
            <person name="Zeng Q."/>
            <person name="Gargeya S."/>
            <person name="Fitzgerald M."/>
            <person name="Abouelleil A."/>
            <person name="Alvarado L."/>
            <person name="Berlin A.M."/>
            <person name="Chapman S.B."/>
            <person name="Gainer-Dewar J."/>
            <person name="Goldberg J."/>
            <person name="Gnerre S."/>
            <person name="Griggs A."/>
            <person name="Gujja S."/>
            <person name="Hansen M."/>
            <person name="Howarth C."/>
            <person name="Imamovic A."/>
            <person name="Ireland A."/>
            <person name="Larimer J."/>
            <person name="McCowan C."/>
            <person name="Murphy C."/>
            <person name="Pearson M."/>
            <person name="Poon T.W."/>
            <person name="Priest M."/>
            <person name="Roberts A."/>
            <person name="Saif S."/>
            <person name="Shea T."/>
            <person name="Sykes S."/>
            <person name="Wortman J."/>
            <person name="Nusbaum C."/>
            <person name="Birren B."/>
        </authorList>
    </citation>
    <scope>NUCLEOTIDE SEQUENCE [LARGE SCALE GENOMIC DNA]</scope>
    <source>
        <strain evidence="2 3">CIP 110549</strain>
    </source>
</reference>
<dbReference type="AlphaFoldDB" id="V2TCE7"/>
<keyword evidence="3" id="KW-1185">Reference proteome</keyword>
<dbReference type="PATRIC" id="fig|1392540.3.peg.700"/>
<evidence type="ECO:0000256" key="1">
    <source>
        <dbReference type="SAM" id="MobiDB-lite"/>
    </source>
</evidence>
<accession>V2TCE7</accession>
<sequence>MTDLEQQPQPTTEQSTESTITTIATEAEGVIKKGVEDLEAAYNFIQHGVDFLGPDAKSELLTLAIKFL</sequence>
<evidence type="ECO:0008006" key="4">
    <source>
        <dbReference type="Google" id="ProtNLM"/>
    </source>
</evidence>
<dbReference type="OrthoDB" id="6507288at2"/>
<dbReference type="Proteomes" id="UP000023785">
    <property type="component" value="Unassembled WGS sequence"/>
</dbReference>
<organism evidence="2 3">
    <name type="scientific">Acinetobacter nectaris CIP 110549</name>
    <dbReference type="NCBI Taxonomy" id="1392540"/>
    <lineage>
        <taxon>Bacteria</taxon>
        <taxon>Pseudomonadati</taxon>
        <taxon>Pseudomonadota</taxon>
        <taxon>Gammaproteobacteria</taxon>
        <taxon>Moraxellales</taxon>
        <taxon>Moraxellaceae</taxon>
        <taxon>Acinetobacter</taxon>
    </lineage>
</organism>
<proteinExistence type="predicted"/>
<dbReference type="STRING" id="1392540.P256_00720"/>
<protein>
    <recommendedName>
        <fullName evidence="4">DUF5610 domain-containing protein</fullName>
    </recommendedName>
</protein>
<feature type="region of interest" description="Disordered" evidence="1">
    <location>
        <begin position="1"/>
        <end position="22"/>
    </location>
</feature>
<gene>
    <name evidence="2" type="ORF">P256_00720</name>
</gene>
<dbReference type="HOGENOM" id="CLU_2784497_0_0_6"/>
<name>V2TCE7_9GAMM</name>
<evidence type="ECO:0000313" key="3">
    <source>
        <dbReference type="Proteomes" id="UP000023785"/>
    </source>
</evidence>
<comment type="caution">
    <text evidence="2">The sequence shown here is derived from an EMBL/GenBank/DDBJ whole genome shotgun (WGS) entry which is preliminary data.</text>
</comment>
<evidence type="ECO:0000313" key="2">
    <source>
        <dbReference type="EMBL" id="ESK40273.1"/>
    </source>
</evidence>
<dbReference type="EMBL" id="AYER01000003">
    <property type="protein sequence ID" value="ESK40273.1"/>
    <property type="molecule type" value="Genomic_DNA"/>
</dbReference>
<dbReference type="RefSeq" id="WP_023272314.1">
    <property type="nucleotide sequence ID" value="NZ_KI530712.1"/>
</dbReference>